<accession>A0A1V9XFK1</accession>
<dbReference type="PANTHER" id="PTHR43918:SF4">
    <property type="entry name" value="CARBOXYLIC ESTER HYDROLASE"/>
    <property type="match status" value="1"/>
</dbReference>
<evidence type="ECO:0000256" key="3">
    <source>
        <dbReference type="ARBA" id="ARBA00022801"/>
    </source>
</evidence>
<name>A0A1V9XFK1_9ACAR</name>
<sequence length="650" mass="72020">MQATVGLKHGPICRLGLHQHSDAHMVNRLCHRSRERSTTFTTPRRRLARRFTRPSHSDLRGPPFKLLSLPRLQRTAGPPFQQTVVFFATARIRRSCPVRVTLRMLVATAILALARSQTPTVLLNGQAVWGRLEVFPHTNALVEAFLGIAYATPPVGQLRFRAPVPLSAGGAKPMNATSFAPGCVAEFGMFTTETRRFSEDCLYLNIWRPRNTKAGDRKAVVVVIHGGAYSAGDGSEKNWRGVALAAVGDIIVVNFNYRLGVFGFLDLDSPAAPGHQGHRDQHMVLRWVHDNISAFGGDPERVTLFGVGAGSFSISAHLLSPLSAERNLFHAAVMDAGVLTSYHAEPASASAERASRMALAANCAGVAESPTKAEKVLECLKNLSPSKLVDLQQAFGLSQTHTFRPTYPNEFLGSLRDLSDVTADDFSVRVPAIVGDSSKEGTSLITERVHESFPKLHNVRDTLWQMRNITKWHGFEGRFTDDDLVKTYGLVDNLERSFYLNASAYFAGDVLFVCPVNKFVRLYSPSAMVYQYFWTRTTATPTAGPDSWMFGAYHGIPFYHMMGSFFERFAPYELLPEDVAYSMDAIDMVSEFAKTGKQPSFRGVTLPSYDVNEQQVFIFSDYPERVKGHPRQAVCDAVWPYGTAAQKDEL</sequence>
<dbReference type="GO" id="GO:0005886">
    <property type="term" value="C:plasma membrane"/>
    <property type="evidence" value="ECO:0007669"/>
    <property type="project" value="TreeGrafter"/>
</dbReference>
<keyword evidence="7" id="KW-1185">Reference proteome</keyword>
<keyword evidence="2" id="KW-0719">Serine esterase</keyword>
<dbReference type="GO" id="GO:0005615">
    <property type="term" value="C:extracellular space"/>
    <property type="evidence" value="ECO:0007669"/>
    <property type="project" value="TreeGrafter"/>
</dbReference>
<evidence type="ECO:0000256" key="1">
    <source>
        <dbReference type="ARBA" id="ARBA00005964"/>
    </source>
</evidence>
<dbReference type="InterPro" id="IPR019819">
    <property type="entry name" value="Carboxylesterase_B_CS"/>
</dbReference>
<dbReference type="EMBL" id="MNPL01012376">
    <property type="protein sequence ID" value="OQR72173.1"/>
    <property type="molecule type" value="Genomic_DNA"/>
</dbReference>
<dbReference type="InParanoid" id="A0A1V9XFK1"/>
<evidence type="ECO:0000256" key="4">
    <source>
        <dbReference type="ARBA" id="ARBA00023180"/>
    </source>
</evidence>
<dbReference type="Pfam" id="PF00135">
    <property type="entry name" value="COesterase"/>
    <property type="match status" value="1"/>
</dbReference>
<dbReference type="STRING" id="418985.A0A1V9XFK1"/>
<dbReference type="InterPro" id="IPR029058">
    <property type="entry name" value="AB_hydrolase_fold"/>
</dbReference>
<dbReference type="AlphaFoldDB" id="A0A1V9XFK1"/>
<proteinExistence type="inferred from homology"/>
<dbReference type="GO" id="GO:0019695">
    <property type="term" value="P:choline metabolic process"/>
    <property type="evidence" value="ECO:0007669"/>
    <property type="project" value="TreeGrafter"/>
</dbReference>
<dbReference type="PANTHER" id="PTHR43918">
    <property type="entry name" value="ACETYLCHOLINESTERASE"/>
    <property type="match status" value="1"/>
</dbReference>
<dbReference type="InterPro" id="IPR002018">
    <property type="entry name" value="CarbesteraseB"/>
</dbReference>
<dbReference type="GO" id="GO:0006581">
    <property type="term" value="P:acetylcholine catabolic process"/>
    <property type="evidence" value="ECO:0007669"/>
    <property type="project" value="TreeGrafter"/>
</dbReference>
<dbReference type="GO" id="GO:0003990">
    <property type="term" value="F:acetylcholinesterase activity"/>
    <property type="evidence" value="ECO:0007669"/>
    <property type="project" value="TreeGrafter"/>
</dbReference>
<evidence type="ECO:0000313" key="7">
    <source>
        <dbReference type="Proteomes" id="UP000192247"/>
    </source>
</evidence>
<keyword evidence="3" id="KW-0378">Hydrolase</keyword>
<dbReference type="InterPro" id="IPR050654">
    <property type="entry name" value="AChE-related_enzymes"/>
</dbReference>
<dbReference type="SUPFAM" id="SSF53474">
    <property type="entry name" value="alpha/beta-Hydrolases"/>
    <property type="match status" value="1"/>
</dbReference>
<gene>
    <name evidence="6" type="ORF">BIW11_01355</name>
</gene>
<evidence type="ECO:0000313" key="6">
    <source>
        <dbReference type="EMBL" id="OQR72173.1"/>
    </source>
</evidence>
<evidence type="ECO:0000259" key="5">
    <source>
        <dbReference type="Pfam" id="PF00135"/>
    </source>
</evidence>
<organism evidence="6 7">
    <name type="scientific">Tropilaelaps mercedesae</name>
    <dbReference type="NCBI Taxonomy" id="418985"/>
    <lineage>
        <taxon>Eukaryota</taxon>
        <taxon>Metazoa</taxon>
        <taxon>Ecdysozoa</taxon>
        <taxon>Arthropoda</taxon>
        <taxon>Chelicerata</taxon>
        <taxon>Arachnida</taxon>
        <taxon>Acari</taxon>
        <taxon>Parasitiformes</taxon>
        <taxon>Mesostigmata</taxon>
        <taxon>Gamasina</taxon>
        <taxon>Dermanyssoidea</taxon>
        <taxon>Laelapidae</taxon>
        <taxon>Tropilaelaps</taxon>
    </lineage>
</organism>
<dbReference type="Proteomes" id="UP000192247">
    <property type="component" value="Unassembled WGS sequence"/>
</dbReference>
<dbReference type="Gene3D" id="3.40.50.1820">
    <property type="entry name" value="alpha/beta hydrolase"/>
    <property type="match status" value="1"/>
</dbReference>
<feature type="domain" description="Carboxylesterase type B" evidence="5">
    <location>
        <begin position="123"/>
        <end position="636"/>
    </location>
</feature>
<reference evidence="6 7" key="1">
    <citation type="journal article" date="2017" name="Gigascience">
        <title>Draft genome of the honey bee ectoparasitic mite, Tropilaelaps mercedesae, is shaped by the parasitic life history.</title>
        <authorList>
            <person name="Dong X."/>
            <person name="Armstrong S.D."/>
            <person name="Xia D."/>
            <person name="Makepeace B.L."/>
            <person name="Darby A.C."/>
            <person name="Kadowaki T."/>
        </authorList>
    </citation>
    <scope>NUCLEOTIDE SEQUENCE [LARGE SCALE GENOMIC DNA]</scope>
    <source>
        <strain evidence="6">Wuxi-XJTLU</strain>
    </source>
</reference>
<dbReference type="PROSITE" id="PS00941">
    <property type="entry name" value="CARBOXYLESTERASE_B_2"/>
    <property type="match status" value="1"/>
</dbReference>
<comment type="similarity">
    <text evidence="1">Belongs to the type-B carboxylesterase/lipase family.</text>
</comment>
<protein>
    <submittedName>
        <fullName evidence="6">Liver carboxylesterase B-1-like</fullName>
    </submittedName>
</protein>
<keyword evidence="4" id="KW-0325">Glycoprotein</keyword>
<comment type="caution">
    <text evidence="6">The sequence shown here is derived from an EMBL/GenBank/DDBJ whole genome shotgun (WGS) entry which is preliminary data.</text>
</comment>
<dbReference type="OrthoDB" id="10063497at2759"/>
<evidence type="ECO:0000256" key="2">
    <source>
        <dbReference type="ARBA" id="ARBA00022487"/>
    </source>
</evidence>